<organism evidence="4 5">
    <name type="scientific">Discostella pseudostelligera</name>
    <dbReference type="NCBI Taxonomy" id="259834"/>
    <lineage>
        <taxon>Eukaryota</taxon>
        <taxon>Sar</taxon>
        <taxon>Stramenopiles</taxon>
        <taxon>Ochrophyta</taxon>
        <taxon>Bacillariophyta</taxon>
        <taxon>Coscinodiscophyceae</taxon>
        <taxon>Thalassiosirophycidae</taxon>
        <taxon>Stephanodiscales</taxon>
        <taxon>Stephanodiscaceae</taxon>
        <taxon>Discostella</taxon>
    </lineage>
</organism>
<accession>A0ABD3MFR6</accession>
<name>A0ABD3MFR6_9STRA</name>
<dbReference type="EMBL" id="JALLBG020000130">
    <property type="protein sequence ID" value="KAL3762946.1"/>
    <property type="molecule type" value="Genomic_DNA"/>
</dbReference>
<dbReference type="InterPro" id="IPR041677">
    <property type="entry name" value="DNA2/NAM7_AAA_11"/>
</dbReference>
<evidence type="ECO:0000259" key="3">
    <source>
        <dbReference type="Pfam" id="PF13087"/>
    </source>
</evidence>
<dbReference type="InterPro" id="IPR047187">
    <property type="entry name" value="SF1_C_Upf1"/>
</dbReference>
<keyword evidence="5" id="KW-1185">Reference proteome</keyword>
<evidence type="ECO:0000259" key="2">
    <source>
        <dbReference type="Pfam" id="PF13086"/>
    </source>
</evidence>
<sequence length="936" mass="104684">MGTGKRDQKAKRNEQWVKGTAVLRDSFVPAKVKAANLAAVDDRWVLRNRYLNGASPSDMNLVIAHLAKTFIPQVPCTCSSPLASGNSNSSSMTTPPSRHSHGAQYYSPMPTHTVPLDLTFALRDDATTTTAIQRPYFAADLDETTSIAEYASTFRSALRLEHEELMRLYEKYSLMHWQLSRFNDKCAVIHYVGICDARPSLQISDIVLLRPKRPVAGQTVDHYGRLVPAPYTIEIETRILSIVRGYRNQADQIIIDWDLTPQQVQALNDPSWGRGYSMRFIPASTVLERSLTALDWLEHSSLVQRNELETLLFPVSAPVVKPLTRAQMRIMDNSDGVDRQLNELQSSFVRMVRARTLDPSFGSIRPPMILTGPAGTGKTKTLICAIVDVLGLLQRDEQRQANTNRVLICCPSHAASDVLTRRLSGYLKQSEIFRLYDASRHSNTVPDYILPFTCQSPGTGAFSLPSPTTWKGFRAVICTCMDAHILFRANITNHCIRAKRDCFRSYLLPENNTLGVSFGNVTLSEEIFFTHLFIDESAQATEPEILCPISCVVDTQPGGRKVEIALIGDPRQLSPRVYANKVGDTLGRSLMERLLRRPVTCMGGGEQSLLGPKNDSRDDVESITDLIRYYAKIDGQEQLTIFLTKNYRGHPSFLMMPSSFFYYDRLTSAKATDSVSHNYWCEMLRKVEALSRPVSCPVAPDASVAFSVSESLSQIYRQSTWPIHFRGVRGKDSSVGLAYISGTESWQNIPEAEAVAAIVSTLIIGGVAPKQIGVMSPFRGQVMDIRNRLRKLGFYDVNVGTIENYQAVEQDVIVLSLTRTNADFVDHDVQRRMGIFRQPKQSNVAMTRAENLFIVVGDPSCMWKDPCWRQWLMFCYRNGLWFGSGPKEWDEGIASNPLEGVNYVSTLDPTMKVDEGGTNSIAVVSTIEKVLRIHSA</sequence>
<evidence type="ECO:0008006" key="6">
    <source>
        <dbReference type="Google" id="ProtNLM"/>
    </source>
</evidence>
<protein>
    <recommendedName>
        <fullName evidence="6">RNA helicase</fullName>
    </recommendedName>
</protein>
<dbReference type="InterPro" id="IPR027417">
    <property type="entry name" value="P-loop_NTPase"/>
</dbReference>
<evidence type="ECO:0000313" key="5">
    <source>
        <dbReference type="Proteomes" id="UP001530293"/>
    </source>
</evidence>
<dbReference type="AlphaFoldDB" id="A0ABD3MFR6"/>
<evidence type="ECO:0000313" key="4">
    <source>
        <dbReference type="EMBL" id="KAL3762946.1"/>
    </source>
</evidence>
<reference evidence="4 5" key="1">
    <citation type="submission" date="2024-10" db="EMBL/GenBank/DDBJ databases">
        <title>Updated reference genomes for cyclostephanoid diatoms.</title>
        <authorList>
            <person name="Roberts W.R."/>
            <person name="Alverson A.J."/>
        </authorList>
    </citation>
    <scope>NUCLEOTIDE SEQUENCE [LARGE SCALE GENOMIC DNA]</scope>
    <source>
        <strain evidence="4 5">AJA232-27</strain>
    </source>
</reference>
<dbReference type="Pfam" id="PF13087">
    <property type="entry name" value="AAA_12"/>
    <property type="match status" value="1"/>
</dbReference>
<feature type="domain" description="DNA2/NAM7 helicase helicase" evidence="2">
    <location>
        <begin position="368"/>
        <end position="439"/>
    </location>
</feature>
<dbReference type="SUPFAM" id="SSF52540">
    <property type="entry name" value="P-loop containing nucleoside triphosphate hydrolases"/>
    <property type="match status" value="1"/>
</dbReference>
<feature type="domain" description="DNA2/NAM7 helicase-like C-terminal" evidence="3">
    <location>
        <begin position="637"/>
        <end position="859"/>
    </location>
</feature>
<dbReference type="InterPro" id="IPR045055">
    <property type="entry name" value="DNA2/NAM7-like"/>
</dbReference>
<dbReference type="Proteomes" id="UP001530293">
    <property type="component" value="Unassembled WGS sequence"/>
</dbReference>
<feature type="domain" description="DNA2/NAM7 helicase helicase" evidence="2">
    <location>
        <begin position="519"/>
        <end position="577"/>
    </location>
</feature>
<feature type="compositionally biased region" description="Low complexity" evidence="1">
    <location>
        <begin position="82"/>
        <end position="97"/>
    </location>
</feature>
<proteinExistence type="predicted"/>
<dbReference type="PANTHER" id="PTHR10887">
    <property type="entry name" value="DNA2/NAM7 HELICASE FAMILY"/>
    <property type="match status" value="1"/>
</dbReference>
<gene>
    <name evidence="4" type="ORF">ACHAWU_001093</name>
</gene>
<dbReference type="CDD" id="cd18808">
    <property type="entry name" value="SF1_C_Upf1"/>
    <property type="match status" value="1"/>
</dbReference>
<dbReference type="InterPro" id="IPR041679">
    <property type="entry name" value="DNA2/NAM7-like_C"/>
</dbReference>
<dbReference type="Pfam" id="PF13086">
    <property type="entry name" value="AAA_11"/>
    <property type="match status" value="2"/>
</dbReference>
<dbReference type="Gene3D" id="3.40.50.300">
    <property type="entry name" value="P-loop containing nucleotide triphosphate hydrolases"/>
    <property type="match status" value="2"/>
</dbReference>
<evidence type="ECO:0000256" key="1">
    <source>
        <dbReference type="SAM" id="MobiDB-lite"/>
    </source>
</evidence>
<dbReference type="PANTHER" id="PTHR10887:SF322">
    <property type="entry name" value="HELICASE MOV-10"/>
    <property type="match status" value="1"/>
</dbReference>
<comment type="caution">
    <text evidence="4">The sequence shown here is derived from an EMBL/GenBank/DDBJ whole genome shotgun (WGS) entry which is preliminary data.</text>
</comment>
<feature type="region of interest" description="Disordered" evidence="1">
    <location>
        <begin position="82"/>
        <end position="101"/>
    </location>
</feature>